<accession>A0ABP8D5H1</accession>
<keyword evidence="2" id="KW-1185">Reference proteome</keyword>
<name>A0ABP8D5H1_9ACTN</name>
<dbReference type="SFLD" id="SFLDS00003">
    <property type="entry name" value="Haloacid_Dehalogenase"/>
    <property type="match status" value="1"/>
</dbReference>
<evidence type="ECO:0000313" key="1">
    <source>
        <dbReference type="EMBL" id="GAA4247937.1"/>
    </source>
</evidence>
<dbReference type="SFLD" id="SFLDG01129">
    <property type="entry name" value="C1.5:_HAD__Beta-PGM__Phosphata"/>
    <property type="match status" value="1"/>
</dbReference>
<dbReference type="Pfam" id="PF00702">
    <property type="entry name" value="Hydrolase"/>
    <property type="match status" value="1"/>
</dbReference>
<protein>
    <submittedName>
        <fullName evidence="1">HAD family phosphatase</fullName>
    </submittedName>
</protein>
<organism evidence="1 2">
    <name type="scientific">Dactylosporangium darangshiense</name>
    <dbReference type="NCBI Taxonomy" id="579108"/>
    <lineage>
        <taxon>Bacteria</taxon>
        <taxon>Bacillati</taxon>
        <taxon>Actinomycetota</taxon>
        <taxon>Actinomycetes</taxon>
        <taxon>Micromonosporales</taxon>
        <taxon>Micromonosporaceae</taxon>
        <taxon>Dactylosporangium</taxon>
    </lineage>
</organism>
<dbReference type="Gene3D" id="3.40.50.1000">
    <property type="entry name" value="HAD superfamily/HAD-like"/>
    <property type="match status" value="1"/>
</dbReference>
<dbReference type="EMBL" id="BAABAT010000005">
    <property type="protein sequence ID" value="GAA4247937.1"/>
    <property type="molecule type" value="Genomic_DNA"/>
</dbReference>
<dbReference type="InterPro" id="IPR023214">
    <property type="entry name" value="HAD_sf"/>
</dbReference>
<reference evidence="2" key="1">
    <citation type="journal article" date="2019" name="Int. J. Syst. Evol. Microbiol.">
        <title>The Global Catalogue of Microorganisms (GCM) 10K type strain sequencing project: providing services to taxonomists for standard genome sequencing and annotation.</title>
        <authorList>
            <consortium name="The Broad Institute Genomics Platform"/>
            <consortium name="The Broad Institute Genome Sequencing Center for Infectious Disease"/>
            <person name="Wu L."/>
            <person name="Ma J."/>
        </authorList>
    </citation>
    <scope>NUCLEOTIDE SEQUENCE [LARGE SCALE GENOMIC DNA]</scope>
    <source>
        <strain evidence="2">JCM 17441</strain>
    </source>
</reference>
<gene>
    <name evidence="1" type="ORF">GCM10022255_025880</name>
</gene>
<proteinExistence type="predicted"/>
<dbReference type="SUPFAM" id="SSF56784">
    <property type="entry name" value="HAD-like"/>
    <property type="match status" value="1"/>
</dbReference>
<evidence type="ECO:0000313" key="2">
    <source>
        <dbReference type="Proteomes" id="UP001500620"/>
    </source>
</evidence>
<dbReference type="InterPro" id="IPR006439">
    <property type="entry name" value="HAD-SF_hydro_IA"/>
</dbReference>
<sequence length="207" mass="22488">MSATQRPTALLIDFDGVLRSFDGSINAKIEQRYGLEPGTVLETALEWDRLLPAITGRITRAEWLATVADTLADRVGGPQRAAELMDEWVVYPGSIDPVVLRFVRDVRAAGHPVCVATNSTAEFRDVLDSFGLTGEFDAVANSAEIGVHKPAKEYFAAACALVETPPARCMLVDDIDRMIRGARAAGLSAYRYAPGDDLSYPRRAFGL</sequence>
<dbReference type="InterPro" id="IPR036412">
    <property type="entry name" value="HAD-like_sf"/>
</dbReference>
<dbReference type="NCBIfam" id="TIGR01509">
    <property type="entry name" value="HAD-SF-IA-v3"/>
    <property type="match status" value="1"/>
</dbReference>
<dbReference type="RefSeq" id="WP_345124832.1">
    <property type="nucleotide sequence ID" value="NZ_BAABAT010000005.1"/>
</dbReference>
<dbReference type="PANTHER" id="PTHR43611">
    <property type="entry name" value="ALPHA-D-GLUCOSE 1-PHOSPHATE PHOSPHATASE"/>
    <property type="match status" value="1"/>
</dbReference>
<dbReference type="Proteomes" id="UP001500620">
    <property type="component" value="Unassembled WGS sequence"/>
</dbReference>
<dbReference type="PANTHER" id="PTHR43611:SF3">
    <property type="entry name" value="FLAVIN MONONUCLEOTIDE HYDROLASE 1, CHLOROPLATIC"/>
    <property type="match status" value="1"/>
</dbReference>
<comment type="caution">
    <text evidence="1">The sequence shown here is derived from an EMBL/GenBank/DDBJ whole genome shotgun (WGS) entry which is preliminary data.</text>
</comment>